<dbReference type="AlphaFoldDB" id="A0A1L9RZX4"/>
<name>A0A1L9RZX4_ASPWE</name>
<dbReference type="GeneID" id="63748141"/>
<evidence type="ECO:0000313" key="1">
    <source>
        <dbReference type="EMBL" id="OJJ40491.1"/>
    </source>
</evidence>
<reference evidence="2" key="1">
    <citation type="journal article" date="2017" name="Genome Biol.">
        <title>Comparative genomics reveals high biological diversity and specific adaptations in the industrially and medically important fungal genus Aspergillus.</title>
        <authorList>
            <person name="de Vries R.P."/>
            <person name="Riley R."/>
            <person name="Wiebenga A."/>
            <person name="Aguilar-Osorio G."/>
            <person name="Amillis S."/>
            <person name="Uchima C.A."/>
            <person name="Anderluh G."/>
            <person name="Asadollahi M."/>
            <person name="Askin M."/>
            <person name="Barry K."/>
            <person name="Battaglia E."/>
            <person name="Bayram O."/>
            <person name="Benocci T."/>
            <person name="Braus-Stromeyer S.A."/>
            <person name="Caldana C."/>
            <person name="Canovas D."/>
            <person name="Cerqueira G.C."/>
            <person name="Chen F."/>
            <person name="Chen W."/>
            <person name="Choi C."/>
            <person name="Clum A."/>
            <person name="Dos Santos R.A."/>
            <person name="Damasio A.R."/>
            <person name="Diallinas G."/>
            <person name="Emri T."/>
            <person name="Fekete E."/>
            <person name="Flipphi M."/>
            <person name="Freyberg S."/>
            <person name="Gallo A."/>
            <person name="Gournas C."/>
            <person name="Habgood R."/>
            <person name="Hainaut M."/>
            <person name="Harispe M.L."/>
            <person name="Henrissat B."/>
            <person name="Hilden K.S."/>
            <person name="Hope R."/>
            <person name="Hossain A."/>
            <person name="Karabika E."/>
            <person name="Karaffa L."/>
            <person name="Karanyi Z."/>
            <person name="Krasevec N."/>
            <person name="Kuo A."/>
            <person name="Kusch H."/>
            <person name="LaButti K."/>
            <person name="Lagendijk E.L."/>
            <person name="Lapidus A."/>
            <person name="Levasseur A."/>
            <person name="Lindquist E."/>
            <person name="Lipzen A."/>
            <person name="Logrieco A.F."/>
            <person name="MacCabe A."/>
            <person name="Maekelae M.R."/>
            <person name="Malavazi I."/>
            <person name="Melin P."/>
            <person name="Meyer V."/>
            <person name="Mielnichuk N."/>
            <person name="Miskei M."/>
            <person name="Molnar A.P."/>
            <person name="Mule G."/>
            <person name="Ngan C.Y."/>
            <person name="Orejas M."/>
            <person name="Orosz E."/>
            <person name="Ouedraogo J.P."/>
            <person name="Overkamp K.M."/>
            <person name="Park H.-S."/>
            <person name="Perrone G."/>
            <person name="Piumi F."/>
            <person name="Punt P.J."/>
            <person name="Ram A.F."/>
            <person name="Ramon A."/>
            <person name="Rauscher S."/>
            <person name="Record E."/>
            <person name="Riano-Pachon D.M."/>
            <person name="Robert V."/>
            <person name="Roehrig J."/>
            <person name="Ruller R."/>
            <person name="Salamov A."/>
            <person name="Salih N.S."/>
            <person name="Samson R.A."/>
            <person name="Sandor E."/>
            <person name="Sanguinetti M."/>
            <person name="Schuetze T."/>
            <person name="Sepcic K."/>
            <person name="Shelest E."/>
            <person name="Sherlock G."/>
            <person name="Sophianopoulou V."/>
            <person name="Squina F.M."/>
            <person name="Sun H."/>
            <person name="Susca A."/>
            <person name="Todd R.B."/>
            <person name="Tsang A."/>
            <person name="Unkles S.E."/>
            <person name="van de Wiele N."/>
            <person name="van Rossen-Uffink D."/>
            <person name="Oliveira J.V."/>
            <person name="Vesth T.C."/>
            <person name="Visser J."/>
            <person name="Yu J.-H."/>
            <person name="Zhou M."/>
            <person name="Andersen M.R."/>
            <person name="Archer D.B."/>
            <person name="Baker S.E."/>
            <person name="Benoit I."/>
            <person name="Brakhage A.A."/>
            <person name="Braus G.H."/>
            <person name="Fischer R."/>
            <person name="Frisvad J.C."/>
            <person name="Goldman G.H."/>
            <person name="Houbraken J."/>
            <person name="Oakley B."/>
            <person name="Pocsi I."/>
            <person name="Scazzocchio C."/>
            <person name="Seiboth B."/>
            <person name="vanKuyk P.A."/>
            <person name="Wortman J."/>
            <person name="Dyer P.S."/>
            <person name="Grigoriev I.V."/>
        </authorList>
    </citation>
    <scope>NUCLEOTIDE SEQUENCE [LARGE SCALE GENOMIC DNA]</scope>
    <source>
        <strain evidence="2">DTO 134E9</strain>
    </source>
</reference>
<accession>A0A1L9RZX4</accession>
<dbReference type="VEuPathDB" id="FungiDB:ASPWEDRAFT_218330"/>
<dbReference type="RefSeq" id="XP_040694167.1">
    <property type="nucleotide sequence ID" value="XM_040832293.1"/>
</dbReference>
<proteinExistence type="predicted"/>
<sequence length="191" mass="21836">MPERWAVTPTSHLHLHLSGFSKRHTKQTFRLLQKKGEKTGTAAPETPDLAQRRGTASALFFFPSHFNSSIAFCWTRQSGTQRRLTRVLFLLVSCCFSAVAMLESGSHCCHKSILRYRFPSSSSSFSNFFSLHLFYFLSRPGFKQLPQTFTSFFFLSHSSFISCSFIYHFVCRLLSSPSFSLSPSLFHRPPL</sequence>
<dbReference type="Proteomes" id="UP000184383">
    <property type="component" value="Unassembled WGS sequence"/>
</dbReference>
<organism evidence="1 2">
    <name type="scientific">Aspergillus wentii DTO 134E9</name>
    <dbReference type="NCBI Taxonomy" id="1073089"/>
    <lineage>
        <taxon>Eukaryota</taxon>
        <taxon>Fungi</taxon>
        <taxon>Dikarya</taxon>
        <taxon>Ascomycota</taxon>
        <taxon>Pezizomycotina</taxon>
        <taxon>Eurotiomycetes</taxon>
        <taxon>Eurotiomycetidae</taxon>
        <taxon>Eurotiales</taxon>
        <taxon>Aspergillaceae</taxon>
        <taxon>Aspergillus</taxon>
        <taxon>Aspergillus subgen. Cremei</taxon>
    </lineage>
</organism>
<dbReference type="EMBL" id="KV878209">
    <property type="protein sequence ID" value="OJJ40491.1"/>
    <property type="molecule type" value="Genomic_DNA"/>
</dbReference>
<keyword evidence="2" id="KW-1185">Reference proteome</keyword>
<protein>
    <submittedName>
        <fullName evidence="1">Uncharacterized protein</fullName>
    </submittedName>
</protein>
<evidence type="ECO:0000313" key="2">
    <source>
        <dbReference type="Proteomes" id="UP000184383"/>
    </source>
</evidence>
<gene>
    <name evidence="1" type="ORF">ASPWEDRAFT_218330</name>
</gene>